<gene>
    <name evidence="3" type="ORF">CfE428DRAFT_6054</name>
</gene>
<proteinExistence type="predicted"/>
<accession>B4DAW3</accession>
<evidence type="ECO:0000313" key="4">
    <source>
        <dbReference type="Proteomes" id="UP000005824"/>
    </source>
</evidence>
<feature type="transmembrane region" description="Helical" evidence="2">
    <location>
        <begin position="12"/>
        <end position="30"/>
    </location>
</feature>
<name>B4DAW3_9BACT</name>
<organism evidence="3 4">
    <name type="scientific">Chthoniobacter flavus Ellin428</name>
    <dbReference type="NCBI Taxonomy" id="497964"/>
    <lineage>
        <taxon>Bacteria</taxon>
        <taxon>Pseudomonadati</taxon>
        <taxon>Verrucomicrobiota</taxon>
        <taxon>Spartobacteria</taxon>
        <taxon>Chthoniobacterales</taxon>
        <taxon>Chthoniobacteraceae</taxon>
        <taxon>Chthoniobacter</taxon>
    </lineage>
</organism>
<comment type="caution">
    <text evidence="3">The sequence shown here is derived from an EMBL/GenBank/DDBJ whole genome shotgun (WGS) entry which is preliminary data.</text>
</comment>
<dbReference type="AlphaFoldDB" id="B4DAW3"/>
<keyword evidence="2" id="KW-0812">Transmembrane</keyword>
<dbReference type="InParanoid" id="B4DAW3"/>
<feature type="region of interest" description="Disordered" evidence="1">
    <location>
        <begin position="273"/>
        <end position="294"/>
    </location>
</feature>
<evidence type="ECO:0000313" key="3">
    <source>
        <dbReference type="EMBL" id="EDY16435.1"/>
    </source>
</evidence>
<keyword evidence="2" id="KW-1133">Transmembrane helix</keyword>
<dbReference type="EMBL" id="ABVL01000033">
    <property type="protein sequence ID" value="EDY16435.1"/>
    <property type="molecule type" value="Genomic_DNA"/>
</dbReference>
<dbReference type="Proteomes" id="UP000005824">
    <property type="component" value="Unassembled WGS sequence"/>
</dbReference>
<protein>
    <submittedName>
        <fullName evidence="3">Uncharacterized protein</fullName>
    </submittedName>
</protein>
<reference evidence="3 4" key="1">
    <citation type="journal article" date="2011" name="J. Bacteriol.">
        <title>Genome sequence of Chthoniobacter flavus Ellin428, an aerobic heterotrophic soil bacterium.</title>
        <authorList>
            <person name="Kant R."/>
            <person name="van Passel M.W."/>
            <person name="Palva A."/>
            <person name="Lucas S."/>
            <person name="Lapidus A."/>
            <person name="Glavina Del Rio T."/>
            <person name="Dalin E."/>
            <person name="Tice H."/>
            <person name="Bruce D."/>
            <person name="Goodwin L."/>
            <person name="Pitluck S."/>
            <person name="Larimer F.W."/>
            <person name="Land M.L."/>
            <person name="Hauser L."/>
            <person name="Sangwan P."/>
            <person name="de Vos W.M."/>
            <person name="Janssen P.H."/>
            <person name="Smidt H."/>
        </authorList>
    </citation>
    <scope>NUCLEOTIDE SEQUENCE [LARGE SCALE GENOMIC DNA]</scope>
    <source>
        <strain evidence="3 4">Ellin428</strain>
    </source>
</reference>
<evidence type="ECO:0000256" key="2">
    <source>
        <dbReference type="SAM" id="Phobius"/>
    </source>
</evidence>
<keyword evidence="4" id="KW-1185">Reference proteome</keyword>
<keyword evidence="2" id="KW-0472">Membrane</keyword>
<dbReference type="eggNOG" id="ENOG502ZP7R">
    <property type="taxonomic scope" value="Bacteria"/>
</dbReference>
<sequence length="363" mass="39176">MNGMRRSEGGTTTWVVVLLLMLAIVGYLAWQKFASPTPPPKVVVAPTPAPATPPPATPEPVVVKATPTPPPVVVVATPPPTPVPTPPPLDITMVVRTPALWPQQVLLVQPVTLPVILNGRNVGEAKVPVGTALRVLRLGAEQVEIEYQNARYTIRVASTDLMQRALAAFRANGSVLPTAPVAAASQAPQAPVTPAVTLPPGEAARLKIDVSVDRKRTNVAKDSAAGNRGEDEKVTEKYTYAITVQSREFVEVPPLDVQYLVFVERQKLGSQRDDNPIERITGSGKTGQMNRKDPTQVVTSSEFEISRQIQNSKYGGYVNGGRRKVEDSIVGVWVKVLKDGQIVAEYTNPSTIKKRGWDKSEGK</sequence>
<dbReference type="STRING" id="497964.CfE428DRAFT_6054"/>
<evidence type="ECO:0000256" key="1">
    <source>
        <dbReference type="SAM" id="MobiDB-lite"/>
    </source>
</evidence>